<evidence type="ECO:0000256" key="1">
    <source>
        <dbReference type="SAM" id="Coils"/>
    </source>
</evidence>
<comment type="caution">
    <text evidence="3">The sequence shown here is derived from an EMBL/GenBank/DDBJ whole genome shotgun (WGS) entry which is preliminary data.</text>
</comment>
<feature type="coiled-coil region" evidence="1">
    <location>
        <begin position="46"/>
        <end position="195"/>
    </location>
</feature>
<dbReference type="Proteomes" id="UP000002748">
    <property type="component" value="Unassembled WGS sequence"/>
</dbReference>
<accession>J5RHE3</accession>
<organism evidence="3 4">
    <name type="scientific">Trichosporon asahii var. asahii (strain ATCC 90039 / CBS 2479 / JCM 2466 / KCTC 7840 / NBRC 103889/ NCYC 2677 / UAMH 7654)</name>
    <name type="common">Yeast</name>
    <dbReference type="NCBI Taxonomy" id="1186058"/>
    <lineage>
        <taxon>Eukaryota</taxon>
        <taxon>Fungi</taxon>
        <taxon>Dikarya</taxon>
        <taxon>Basidiomycota</taxon>
        <taxon>Agaricomycotina</taxon>
        <taxon>Tremellomycetes</taxon>
        <taxon>Trichosporonales</taxon>
        <taxon>Trichosporonaceae</taxon>
        <taxon>Trichosporon</taxon>
    </lineage>
</organism>
<dbReference type="Gene3D" id="1.10.287.1490">
    <property type="match status" value="1"/>
</dbReference>
<dbReference type="EMBL" id="ALBS01000021">
    <property type="protein sequence ID" value="EJT52658.1"/>
    <property type="molecule type" value="Genomic_DNA"/>
</dbReference>
<reference evidence="3 4" key="1">
    <citation type="journal article" date="2012" name="Eukaryot. Cell">
        <title>Draft genome sequence of CBS 2479, the standard type strain of Trichosporon asahii.</title>
        <authorList>
            <person name="Yang R.Y."/>
            <person name="Li H.T."/>
            <person name="Zhu H."/>
            <person name="Zhou G.P."/>
            <person name="Wang M."/>
            <person name="Wang L."/>
        </authorList>
    </citation>
    <scope>NUCLEOTIDE SEQUENCE [LARGE SCALE GENOMIC DNA]</scope>
    <source>
        <strain evidence="4">ATCC 90039 / CBS 2479 / JCM 2466 / KCTC 7840 / NCYC 2677 / UAMH 7654</strain>
    </source>
</reference>
<evidence type="ECO:0000313" key="4">
    <source>
        <dbReference type="Proteomes" id="UP000002748"/>
    </source>
</evidence>
<gene>
    <name evidence="3" type="ORF">A1Q1_03112</name>
</gene>
<keyword evidence="1" id="KW-0175">Coiled coil</keyword>
<feature type="region of interest" description="Disordered" evidence="2">
    <location>
        <begin position="1"/>
        <end position="26"/>
    </location>
</feature>
<protein>
    <submittedName>
        <fullName evidence="3">Uncharacterized protein</fullName>
    </submittedName>
</protein>
<name>J5RHE3_TRIAS</name>
<dbReference type="GeneID" id="25986625"/>
<dbReference type="RefSeq" id="XP_014183677.1">
    <property type="nucleotide sequence ID" value="XM_014328202.1"/>
</dbReference>
<proteinExistence type="predicted"/>
<dbReference type="HOGENOM" id="CLU_1220445_0_0_1"/>
<dbReference type="AlphaFoldDB" id="J5RHE3"/>
<evidence type="ECO:0000256" key="2">
    <source>
        <dbReference type="SAM" id="MobiDB-lite"/>
    </source>
</evidence>
<evidence type="ECO:0000313" key="3">
    <source>
        <dbReference type="EMBL" id="EJT52658.1"/>
    </source>
</evidence>
<dbReference type="KEGG" id="tasa:A1Q1_03112"/>
<sequence length="227" mass="25124">MSKRHSSPSYAEGSKQARLLPLPDSPVDRTSPLVGVIMEVTADLIQKRLRAQLSDLDKKADDLKATCAALEATRQSLHLDQISRDIALEGRMEDLEETNAELEKTVKALRNELAGLRHGVPTRSASEAALGELAQLRAKNEEKDLELARLRDELRLQGRKQEEFKAEKEWLTRELQAAKASLKEETEKRAAIERARDGFMSAYTAFSTAGTRGVETGGNDPFGRGAQ</sequence>
<dbReference type="VEuPathDB" id="FungiDB:A1Q1_03112"/>